<protein>
    <submittedName>
        <fullName evidence="3">YdcF family protein</fullName>
    </submittedName>
</protein>
<sequence>MFELKKLITAMILPPFNILILWGLSIILAKFNFKKLSRISTALGFSLLYLLSIPYTAQVLKDSLITEDHLTLQDYQQAQAIVLLGGGLRDSTELYAPLASTDIQLERLRYAAFLQKETHLPLLITGASPTGAIEAKIAAEELQNFFNVPTKWIEPKALTTKENALFTKQILENEGIHKIILVTNEWHMQRAKLLFQQQGFNVLPASVGEGITPDSYGLNMMHFIPQGGAITKNMQLLKEWIGYWKER</sequence>
<evidence type="ECO:0000313" key="4">
    <source>
        <dbReference type="Proteomes" id="UP000253910"/>
    </source>
</evidence>
<keyword evidence="1" id="KW-1133">Transmembrane helix</keyword>
<name>A0A369Z216_HAEPA</name>
<dbReference type="PANTHER" id="PTHR30336:SF4">
    <property type="entry name" value="ENVELOPE BIOGENESIS FACTOR ELYC"/>
    <property type="match status" value="1"/>
</dbReference>
<dbReference type="GO" id="GO:0043164">
    <property type="term" value="P:Gram-negative-bacterium-type cell wall biogenesis"/>
    <property type="evidence" value="ECO:0007669"/>
    <property type="project" value="TreeGrafter"/>
</dbReference>
<evidence type="ECO:0000313" key="3">
    <source>
        <dbReference type="EMBL" id="RDE89445.1"/>
    </source>
</evidence>
<dbReference type="Gene3D" id="3.40.50.620">
    <property type="entry name" value="HUPs"/>
    <property type="match status" value="1"/>
</dbReference>
<dbReference type="Pfam" id="PF02698">
    <property type="entry name" value="DUF218"/>
    <property type="match status" value="1"/>
</dbReference>
<dbReference type="RefSeq" id="WP_111315950.1">
    <property type="nucleotide sequence ID" value="NZ_QEPW01000019.1"/>
</dbReference>
<keyword evidence="1" id="KW-0812">Transmembrane</keyword>
<dbReference type="InterPro" id="IPR051599">
    <property type="entry name" value="Cell_Envelope_Assoc"/>
</dbReference>
<dbReference type="CDD" id="cd06259">
    <property type="entry name" value="YdcF-like"/>
    <property type="match status" value="1"/>
</dbReference>
<reference evidence="3 4" key="1">
    <citation type="submission" date="2018-05" db="EMBL/GenBank/DDBJ databases">
        <title>Draft Genome Sequences for a Diverse set of 7 Haemophilus Species.</title>
        <authorList>
            <person name="Nichols M."/>
            <person name="Topaz N."/>
            <person name="Wang X."/>
            <person name="Wang X."/>
            <person name="Boxrud D."/>
        </authorList>
    </citation>
    <scope>NUCLEOTIDE SEQUENCE [LARGE SCALE GENOMIC DNA]</scope>
    <source>
        <strain evidence="3 4">C2008001710</strain>
    </source>
</reference>
<accession>A0A369Z216</accession>
<evidence type="ECO:0000259" key="2">
    <source>
        <dbReference type="Pfam" id="PF02698"/>
    </source>
</evidence>
<dbReference type="PANTHER" id="PTHR30336">
    <property type="entry name" value="INNER MEMBRANE PROTEIN, PROBABLE PERMEASE"/>
    <property type="match status" value="1"/>
</dbReference>
<keyword evidence="1" id="KW-0472">Membrane</keyword>
<dbReference type="InterPro" id="IPR003848">
    <property type="entry name" value="DUF218"/>
</dbReference>
<dbReference type="GO" id="GO:0000270">
    <property type="term" value="P:peptidoglycan metabolic process"/>
    <property type="evidence" value="ECO:0007669"/>
    <property type="project" value="TreeGrafter"/>
</dbReference>
<evidence type="ECO:0000256" key="1">
    <source>
        <dbReference type="SAM" id="Phobius"/>
    </source>
</evidence>
<dbReference type="EMBL" id="QEPW01000019">
    <property type="protein sequence ID" value="RDE89445.1"/>
    <property type="molecule type" value="Genomic_DNA"/>
</dbReference>
<feature type="domain" description="DUF218" evidence="2">
    <location>
        <begin position="79"/>
        <end position="242"/>
    </location>
</feature>
<organism evidence="3 4">
    <name type="scientific">Haemophilus parainfluenzae</name>
    <dbReference type="NCBI Taxonomy" id="729"/>
    <lineage>
        <taxon>Bacteria</taxon>
        <taxon>Pseudomonadati</taxon>
        <taxon>Pseudomonadota</taxon>
        <taxon>Gammaproteobacteria</taxon>
        <taxon>Pasteurellales</taxon>
        <taxon>Pasteurellaceae</taxon>
        <taxon>Haemophilus</taxon>
    </lineage>
</organism>
<comment type="caution">
    <text evidence="3">The sequence shown here is derived from an EMBL/GenBank/DDBJ whole genome shotgun (WGS) entry which is preliminary data.</text>
</comment>
<dbReference type="AlphaFoldDB" id="A0A369Z216"/>
<dbReference type="InterPro" id="IPR014729">
    <property type="entry name" value="Rossmann-like_a/b/a_fold"/>
</dbReference>
<dbReference type="Proteomes" id="UP000253910">
    <property type="component" value="Unassembled WGS sequence"/>
</dbReference>
<gene>
    <name evidence="3" type="ORF">DPV87_09195</name>
</gene>
<dbReference type="GO" id="GO:0005886">
    <property type="term" value="C:plasma membrane"/>
    <property type="evidence" value="ECO:0007669"/>
    <property type="project" value="TreeGrafter"/>
</dbReference>
<proteinExistence type="predicted"/>
<feature type="transmembrane region" description="Helical" evidence="1">
    <location>
        <begin position="6"/>
        <end position="27"/>
    </location>
</feature>